<gene>
    <name evidence="2" type="ORF">ABEB36_004082</name>
</gene>
<dbReference type="PANTHER" id="PTHR11360:SF309">
    <property type="entry name" value="MONOCARBOXYLATE TRANSPORTER 7-LIKE PROTEIN"/>
    <property type="match status" value="1"/>
</dbReference>
<organism evidence="2 3">
    <name type="scientific">Hypothenemus hampei</name>
    <name type="common">Coffee berry borer</name>
    <dbReference type="NCBI Taxonomy" id="57062"/>
    <lineage>
        <taxon>Eukaryota</taxon>
        <taxon>Metazoa</taxon>
        <taxon>Ecdysozoa</taxon>
        <taxon>Arthropoda</taxon>
        <taxon>Hexapoda</taxon>
        <taxon>Insecta</taxon>
        <taxon>Pterygota</taxon>
        <taxon>Neoptera</taxon>
        <taxon>Endopterygota</taxon>
        <taxon>Coleoptera</taxon>
        <taxon>Polyphaga</taxon>
        <taxon>Cucujiformia</taxon>
        <taxon>Curculionidae</taxon>
        <taxon>Scolytinae</taxon>
        <taxon>Hypothenemus</taxon>
    </lineage>
</organism>
<feature type="transmembrane region" description="Helical" evidence="1">
    <location>
        <begin position="339"/>
        <end position="361"/>
    </location>
</feature>
<evidence type="ECO:0000256" key="1">
    <source>
        <dbReference type="SAM" id="Phobius"/>
    </source>
</evidence>
<dbReference type="SUPFAM" id="SSF103473">
    <property type="entry name" value="MFS general substrate transporter"/>
    <property type="match status" value="1"/>
</dbReference>
<feature type="transmembrane region" description="Helical" evidence="1">
    <location>
        <begin position="285"/>
        <end position="304"/>
    </location>
</feature>
<feature type="transmembrane region" description="Helical" evidence="1">
    <location>
        <begin position="257"/>
        <end position="278"/>
    </location>
</feature>
<dbReference type="EMBL" id="JBDJPC010000003">
    <property type="protein sequence ID" value="KAL1509320.1"/>
    <property type="molecule type" value="Genomic_DNA"/>
</dbReference>
<feature type="transmembrane region" description="Helical" evidence="1">
    <location>
        <begin position="219"/>
        <end position="237"/>
    </location>
</feature>
<sequence>MKSENQNTVPKEGGWGYVIVAATVVLINISLYANGVRATMYYYNIFNVFSYFKYSILACFLLMRFSYRKVSFLGSIIFLVGAISRIFVQNVIQFIISVGFIENLGAGLLMSASLTALNSNFAKKIALMTCLHETAVHAFGFMISQLAHRNEEIFNSRETLIGLALLSCLCLPASAMLKPPPKQNTEPQESVIPPDDRIASRTIFNTLSKELTLLKSYKYWNVIIGVSLAVIADYFFFVFLPILNQAVSVNQETDFSIIYYSAPELIFKILLTIVLAFVRLNSRLLILFTSAFVVFIRFAFAPHIDAKCQHVLFECLKCFTEAPVPLVFSEEYKDNFATAYSIFLVISSVLSLIFSGLIRLIFNWSDPIKKIEYIPIAAYATCVVIWTLEFIFFRKKPSNKGQNLNENQ</sequence>
<feature type="transmembrane region" description="Helical" evidence="1">
    <location>
        <begin position="94"/>
        <end position="118"/>
    </location>
</feature>
<keyword evidence="3" id="KW-1185">Reference proteome</keyword>
<accession>A0ABD1F3H3</accession>
<dbReference type="AlphaFoldDB" id="A0ABD1F3H3"/>
<feature type="transmembrane region" description="Helical" evidence="1">
    <location>
        <begin position="15"/>
        <end position="35"/>
    </location>
</feature>
<evidence type="ECO:0000313" key="2">
    <source>
        <dbReference type="EMBL" id="KAL1509320.1"/>
    </source>
</evidence>
<keyword evidence="1" id="KW-0812">Transmembrane</keyword>
<proteinExistence type="predicted"/>
<feature type="transmembrane region" description="Helical" evidence="1">
    <location>
        <begin position="70"/>
        <end position="88"/>
    </location>
</feature>
<feature type="transmembrane region" description="Helical" evidence="1">
    <location>
        <begin position="373"/>
        <end position="393"/>
    </location>
</feature>
<dbReference type="InterPro" id="IPR050327">
    <property type="entry name" value="Proton-linked_MCT"/>
</dbReference>
<dbReference type="Proteomes" id="UP001566132">
    <property type="component" value="Unassembled WGS sequence"/>
</dbReference>
<keyword evidence="1" id="KW-1133">Transmembrane helix</keyword>
<dbReference type="Gene3D" id="1.20.1250.20">
    <property type="entry name" value="MFS general substrate transporter like domains"/>
    <property type="match status" value="1"/>
</dbReference>
<feature type="transmembrane region" description="Helical" evidence="1">
    <location>
        <begin position="41"/>
        <end position="63"/>
    </location>
</feature>
<dbReference type="InterPro" id="IPR036259">
    <property type="entry name" value="MFS_trans_sf"/>
</dbReference>
<comment type="caution">
    <text evidence="2">The sequence shown here is derived from an EMBL/GenBank/DDBJ whole genome shotgun (WGS) entry which is preliminary data.</text>
</comment>
<keyword evidence="1" id="KW-0472">Membrane</keyword>
<protein>
    <submittedName>
        <fullName evidence="2">Uncharacterized protein</fullName>
    </submittedName>
</protein>
<evidence type="ECO:0000313" key="3">
    <source>
        <dbReference type="Proteomes" id="UP001566132"/>
    </source>
</evidence>
<dbReference type="PANTHER" id="PTHR11360">
    <property type="entry name" value="MONOCARBOXYLATE TRANSPORTER"/>
    <property type="match status" value="1"/>
</dbReference>
<name>A0ABD1F3H3_HYPHA</name>
<reference evidence="2 3" key="1">
    <citation type="submission" date="2024-05" db="EMBL/GenBank/DDBJ databases">
        <title>Genetic variation in Jamaican populations of the coffee berry borer (Hypothenemus hampei).</title>
        <authorList>
            <person name="Errbii M."/>
            <person name="Myrie A."/>
        </authorList>
    </citation>
    <scope>NUCLEOTIDE SEQUENCE [LARGE SCALE GENOMIC DNA]</scope>
    <source>
        <strain evidence="2">JA-Hopewell-2020-01-JO</strain>
        <tissue evidence="2">Whole body</tissue>
    </source>
</reference>